<dbReference type="PRINTS" id="PR00625">
    <property type="entry name" value="JDOMAIN"/>
</dbReference>
<organism evidence="6">
    <name type="scientific">freshwater metagenome</name>
    <dbReference type="NCBI Taxonomy" id="449393"/>
    <lineage>
        <taxon>unclassified sequences</taxon>
        <taxon>metagenomes</taxon>
        <taxon>ecological metagenomes</taxon>
    </lineage>
</organism>
<dbReference type="EMBL" id="CAEZXR010000304">
    <property type="protein sequence ID" value="CAB4724083.1"/>
    <property type="molecule type" value="Genomic_DNA"/>
</dbReference>
<reference evidence="6" key="1">
    <citation type="submission" date="2020-05" db="EMBL/GenBank/DDBJ databases">
        <authorList>
            <person name="Chiriac C."/>
            <person name="Salcher M."/>
            <person name="Ghai R."/>
            <person name="Kavagutti S V."/>
        </authorList>
    </citation>
    <scope>NUCLEOTIDE SEQUENCE</scope>
</reference>
<dbReference type="PANTHER" id="PTHR37042">
    <property type="entry name" value="OUTER MEMBRANE PROTEIN RV1973"/>
    <property type="match status" value="1"/>
</dbReference>
<dbReference type="InterPro" id="IPR036869">
    <property type="entry name" value="J_dom_sf"/>
</dbReference>
<dbReference type="AlphaFoldDB" id="A0A6J6RNK3"/>
<name>A0A6J6RNK3_9ZZZZ</name>
<evidence type="ECO:0000256" key="4">
    <source>
        <dbReference type="SAM" id="Phobius"/>
    </source>
</evidence>
<feature type="domain" description="J" evidence="5">
    <location>
        <begin position="4"/>
        <end position="61"/>
    </location>
</feature>
<dbReference type="SUPFAM" id="SSF46565">
    <property type="entry name" value="Chaperone J-domain"/>
    <property type="match status" value="1"/>
</dbReference>
<comment type="subcellular location">
    <subcellularLocation>
        <location evidence="1">Membrane</location>
    </subcellularLocation>
</comment>
<dbReference type="Gene3D" id="1.10.287.110">
    <property type="entry name" value="DnaJ domain"/>
    <property type="match status" value="1"/>
</dbReference>
<feature type="transmembrane region" description="Helical" evidence="4">
    <location>
        <begin position="96"/>
        <end position="116"/>
    </location>
</feature>
<accession>A0A6J6RNK3</accession>
<gene>
    <name evidence="6" type="ORF">UFOPK2579_02181</name>
</gene>
<dbReference type="PANTHER" id="PTHR37042:SF4">
    <property type="entry name" value="OUTER MEMBRANE PROTEIN RV1973"/>
    <property type="match status" value="1"/>
</dbReference>
<dbReference type="PROSITE" id="PS50076">
    <property type="entry name" value="DNAJ_2"/>
    <property type="match status" value="1"/>
</dbReference>
<evidence type="ECO:0000256" key="3">
    <source>
        <dbReference type="SAM" id="MobiDB-lite"/>
    </source>
</evidence>
<keyword evidence="4" id="KW-0812">Transmembrane</keyword>
<dbReference type="InterPro" id="IPR001623">
    <property type="entry name" value="DnaJ_domain"/>
</dbReference>
<proteinExistence type="predicted"/>
<sequence length="261" mass="28069">MTPSWYDILDVEPDASAEEIRAAWRAAIADLDPADRRFRTLNQAAEVLLDPAARSAYDATLVPVVDDAPPASGDEPVEPPAPAPVGSAAPRAVRSWVLVTVAIVALLLVAATAWVATRPDEELLPAASEGGVGSIEASAQEAEAVARRAIVPVLSYDYRHLDEDQAAAHTFMTSSYRSGSYDPLFETIKENAPSTKTVVSTQVIDSGIVRTSADDDRVEVLLFVNRPITNKAYKTPRASKDQVTVTMVRVDGDWLIDDLTT</sequence>
<evidence type="ECO:0000256" key="2">
    <source>
        <dbReference type="ARBA" id="ARBA00023136"/>
    </source>
</evidence>
<keyword evidence="4" id="KW-1133">Transmembrane helix</keyword>
<dbReference type="SMART" id="SM00271">
    <property type="entry name" value="DnaJ"/>
    <property type="match status" value="1"/>
</dbReference>
<dbReference type="Pfam" id="PF00226">
    <property type="entry name" value="DnaJ"/>
    <property type="match status" value="1"/>
</dbReference>
<feature type="region of interest" description="Disordered" evidence="3">
    <location>
        <begin position="66"/>
        <end position="85"/>
    </location>
</feature>
<keyword evidence="2 4" id="KW-0472">Membrane</keyword>
<protein>
    <submittedName>
        <fullName evidence="6">Unannotated protein</fullName>
    </submittedName>
</protein>
<dbReference type="GO" id="GO:0016020">
    <property type="term" value="C:membrane"/>
    <property type="evidence" value="ECO:0007669"/>
    <property type="project" value="UniProtKB-SubCell"/>
</dbReference>
<evidence type="ECO:0000256" key="1">
    <source>
        <dbReference type="ARBA" id="ARBA00004370"/>
    </source>
</evidence>
<evidence type="ECO:0000259" key="5">
    <source>
        <dbReference type="PROSITE" id="PS50076"/>
    </source>
</evidence>
<evidence type="ECO:0000313" key="6">
    <source>
        <dbReference type="EMBL" id="CAB4724083.1"/>
    </source>
</evidence>